<evidence type="ECO:0000313" key="2">
    <source>
        <dbReference type="EMBL" id="CCH76060.1"/>
    </source>
</evidence>
<keyword evidence="1" id="KW-0812">Transmembrane</keyword>
<keyword evidence="1" id="KW-0472">Membrane</keyword>
<dbReference type="RefSeq" id="WP_048552712.1">
    <property type="nucleotide sequence ID" value="NZ_HF570958.1"/>
</dbReference>
<gene>
    <name evidence="2" type="ORF">BN12_1030006</name>
</gene>
<name>A0A077LVS7_9MICO</name>
<reference evidence="2 3" key="1">
    <citation type="journal article" date="2013" name="ISME J.">
        <title>A metabolic model for members of the genus Tetrasphaera involved in enhanced biological phosphorus removal.</title>
        <authorList>
            <person name="Kristiansen R."/>
            <person name="Nguyen H.T.T."/>
            <person name="Saunders A.M."/>
            <person name="Nielsen J.L."/>
            <person name="Wimmer R."/>
            <person name="Le V.Q."/>
            <person name="McIlroy S.J."/>
            <person name="Petrovski S."/>
            <person name="Seviour R.J."/>
            <person name="Calteau A."/>
            <person name="Nielsen K.L."/>
            <person name="Nielsen P.H."/>
        </authorList>
    </citation>
    <scope>NUCLEOTIDE SEQUENCE [LARGE SCALE GENOMIC DNA]</scope>
    <source>
        <strain evidence="2 3">T1-X7</strain>
    </source>
</reference>
<sequence>MTTQLTAYASSVLAHPYPGGGFHWWFPVLFFPLGFILFWVVFALVIRAVLWRGRGPWRGGPWQGGPWHGGTQGAEQVLAQRFAAGDIDESDYRARLEVLRSTPPAS</sequence>
<dbReference type="Proteomes" id="UP000035721">
    <property type="component" value="Unassembled WGS sequence"/>
</dbReference>
<keyword evidence="1" id="KW-1133">Transmembrane helix</keyword>
<evidence type="ECO:0008006" key="4">
    <source>
        <dbReference type="Google" id="ProtNLM"/>
    </source>
</evidence>
<proteinExistence type="predicted"/>
<accession>A0A077LVS7</accession>
<organism evidence="2 3">
    <name type="scientific">Nostocoides japonicum T1-X7</name>
    <dbReference type="NCBI Taxonomy" id="1194083"/>
    <lineage>
        <taxon>Bacteria</taxon>
        <taxon>Bacillati</taxon>
        <taxon>Actinomycetota</taxon>
        <taxon>Actinomycetes</taxon>
        <taxon>Micrococcales</taxon>
        <taxon>Intrasporangiaceae</taxon>
        <taxon>Nostocoides</taxon>
    </lineage>
</organism>
<dbReference type="OrthoDB" id="3748887at2"/>
<dbReference type="EMBL" id="CAJB01000006">
    <property type="protein sequence ID" value="CCH76060.1"/>
    <property type="molecule type" value="Genomic_DNA"/>
</dbReference>
<dbReference type="AlphaFoldDB" id="A0A077LVS7"/>
<feature type="transmembrane region" description="Helical" evidence="1">
    <location>
        <begin position="24"/>
        <end position="50"/>
    </location>
</feature>
<dbReference type="STRING" id="1194083.BN12_1030006"/>
<protein>
    <recommendedName>
        <fullName evidence="4">SHOCT domain-containing protein</fullName>
    </recommendedName>
</protein>
<evidence type="ECO:0000256" key="1">
    <source>
        <dbReference type="SAM" id="Phobius"/>
    </source>
</evidence>
<comment type="caution">
    <text evidence="2">The sequence shown here is derived from an EMBL/GenBank/DDBJ whole genome shotgun (WGS) entry which is preliminary data.</text>
</comment>
<keyword evidence="3" id="KW-1185">Reference proteome</keyword>
<evidence type="ECO:0000313" key="3">
    <source>
        <dbReference type="Proteomes" id="UP000035721"/>
    </source>
</evidence>